<evidence type="ECO:0000256" key="6">
    <source>
        <dbReference type="ARBA" id="ARBA00023180"/>
    </source>
</evidence>
<evidence type="ECO:0000256" key="3">
    <source>
        <dbReference type="ARBA" id="ARBA00022692"/>
    </source>
</evidence>
<dbReference type="InterPro" id="IPR013122">
    <property type="entry name" value="PKD1_2_channel"/>
</dbReference>
<reference evidence="10" key="1">
    <citation type="submission" date="2021-02" db="EMBL/GenBank/DDBJ databases">
        <authorList>
            <person name="Nowell W R."/>
        </authorList>
    </citation>
    <scope>NUCLEOTIDE SEQUENCE</scope>
</reference>
<feature type="transmembrane region" description="Helical" evidence="7">
    <location>
        <begin position="413"/>
        <end position="435"/>
    </location>
</feature>
<dbReference type="InterPro" id="IPR051223">
    <property type="entry name" value="Polycystin"/>
</dbReference>
<feature type="transmembrane region" description="Helical" evidence="7">
    <location>
        <begin position="286"/>
        <end position="304"/>
    </location>
</feature>
<name>A0A814VAA7_ADIRI</name>
<feature type="transmembrane region" description="Helical" evidence="7">
    <location>
        <begin position="373"/>
        <end position="392"/>
    </location>
</feature>
<evidence type="ECO:0000313" key="10">
    <source>
        <dbReference type="EMBL" id="CAF1184626.1"/>
    </source>
</evidence>
<sequence>MITRPSSIRPGRLNEAELIRLRQKRLKEIHMWTVIREILMYICFISVLYMVVYSNPYSNAFLQANHLRKYFLNSRQADLDLTEVSTIDKYWQWLGSSFVDNLRAQKWYNGDPPRNLSGFINDKSHRLIGWATMRQLRVKPEQCRIVSTCHADYSFFNEDKHSYTPTWLNETSRMSDSPVEKAFTYQSSDELDTFIYAGTYASYGSGGYVYEFRGGFIDVRNNISRLHALGWIDEKTRAVIIQLTLYNPNVRLFTAVTILAEFLSTGGVFTSARFEPISFDAFTSRSQLLCTIIYMLLVVYFMWIELRSFIELKRKYFYHFWSYVQLGLIVCSWTSVGIYTWRYNECQRIGQLFSETNGYVYINLQFASYVNDLLTYLLGFCCFFGTIQLIRLCRFNPRLCLFVHTLKHSAKELLSFMFMFAIMFMSFLCLFYLLFMSQLPECASLLGTAQMLFEMTLMKFDAHDLSEAAAFLGPFCFSLFIVFVVFICISMFLSIVVDNFRRVRATLDDQSDGIFSFMLERFQRWTGWKKMTEEDMNAERNERLRAGQYYHPADMLSKKVDELLYALDRIYMDQARKF</sequence>
<comment type="subcellular location">
    <subcellularLocation>
        <location evidence="1">Membrane</location>
        <topology evidence="1">Multi-pass membrane protein</topology>
    </subcellularLocation>
</comment>
<feature type="transmembrane region" description="Helical" evidence="7">
    <location>
        <begin position="29"/>
        <end position="52"/>
    </location>
</feature>
<dbReference type="InterPro" id="IPR003915">
    <property type="entry name" value="PKD_2"/>
</dbReference>
<dbReference type="InterPro" id="IPR046791">
    <property type="entry name" value="Polycystin_dom"/>
</dbReference>
<keyword evidence="6" id="KW-0325">Glycoprotein</keyword>
<evidence type="ECO:0000313" key="12">
    <source>
        <dbReference type="Proteomes" id="UP000663828"/>
    </source>
</evidence>
<dbReference type="GO" id="GO:0016020">
    <property type="term" value="C:membrane"/>
    <property type="evidence" value="ECO:0007669"/>
    <property type="project" value="UniProtKB-SubCell"/>
</dbReference>
<evidence type="ECO:0000256" key="7">
    <source>
        <dbReference type="SAM" id="Phobius"/>
    </source>
</evidence>
<feature type="domain" description="Polycystin cation channel PKD1/PKD2" evidence="8">
    <location>
        <begin position="283"/>
        <end position="502"/>
    </location>
</feature>
<keyword evidence="4 7" id="KW-1133">Transmembrane helix</keyword>
<dbReference type="Gene3D" id="1.10.287.70">
    <property type="match status" value="1"/>
</dbReference>
<evidence type="ECO:0000259" key="9">
    <source>
        <dbReference type="Pfam" id="PF20519"/>
    </source>
</evidence>
<gene>
    <name evidence="10" type="ORF">EDS130_LOCUS24446</name>
    <name evidence="11" type="ORF">XAT740_LOCUS41124</name>
</gene>
<dbReference type="EMBL" id="CAJNOJ010000139">
    <property type="protein sequence ID" value="CAF1184626.1"/>
    <property type="molecule type" value="Genomic_DNA"/>
</dbReference>
<feature type="transmembrane region" description="Helical" evidence="7">
    <location>
        <begin position="468"/>
        <end position="497"/>
    </location>
</feature>
<evidence type="ECO:0000256" key="2">
    <source>
        <dbReference type="ARBA" id="ARBA00007200"/>
    </source>
</evidence>
<accession>A0A814VAA7</accession>
<dbReference type="EMBL" id="CAJNOR010004767">
    <property type="protein sequence ID" value="CAF1526187.1"/>
    <property type="molecule type" value="Genomic_DNA"/>
</dbReference>
<evidence type="ECO:0000256" key="4">
    <source>
        <dbReference type="ARBA" id="ARBA00022989"/>
    </source>
</evidence>
<dbReference type="OrthoDB" id="444119at2759"/>
<evidence type="ECO:0000256" key="1">
    <source>
        <dbReference type="ARBA" id="ARBA00004141"/>
    </source>
</evidence>
<comment type="caution">
    <text evidence="10">The sequence shown here is derived from an EMBL/GenBank/DDBJ whole genome shotgun (WGS) entry which is preliminary data.</text>
</comment>
<feature type="domain" description="Polycystin" evidence="9">
    <location>
        <begin position="80"/>
        <end position="278"/>
    </location>
</feature>
<dbReference type="Proteomes" id="UP000663852">
    <property type="component" value="Unassembled WGS sequence"/>
</dbReference>
<feature type="transmembrane region" description="Helical" evidence="7">
    <location>
        <begin position="316"/>
        <end position="341"/>
    </location>
</feature>
<evidence type="ECO:0000313" key="13">
    <source>
        <dbReference type="Proteomes" id="UP000663852"/>
    </source>
</evidence>
<dbReference type="Proteomes" id="UP000663828">
    <property type="component" value="Unassembled WGS sequence"/>
</dbReference>
<dbReference type="GO" id="GO:0005509">
    <property type="term" value="F:calcium ion binding"/>
    <property type="evidence" value="ECO:0007669"/>
    <property type="project" value="InterPro"/>
</dbReference>
<evidence type="ECO:0000313" key="11">
    <source>
        <dbReference type="EMBL" id="CAF1526187.1"/>
    </source>
</evidence>
<keyword evidence="5 7" id="KW-0472">Membrane</keyword>
<organism evidence="10 13">
    <name type="scientific">Adineta ricciae</name>
    <name type="common">Rotifer</name>
    <dbReference type="NCBI Taxonomy" id="249248"/>
    <lineage>
        <taxon>Eukaryota</taxon>
        <taxon>Metazoa</taxon>
        <taxon>Spiralia</taxon>
        <taxon>Gnathifera</taxon>
        <taxon>Rotifera</taxon>
        <taxon>Eurotatoria</taxon>
        <taxon>Bdelloidea</taxon>
        <taxon>Adinetida</taxon>
        <taxon>Adinetidae</taxon>
        <taxon>Adineta</taxon>
    </lineage>
</organism>
<dbReference type="GO" id="GO:0005262">
    <property type="term" value="F:calcium channel activity"/>
    <property type="evidence" value="ECO:0007669"/>
    <property type="project" value="TreeGrafter"/>
</dbReference>
<protein>
    <submittedName>
        <fullName evidence="10">Uncharacterized protein</fullName>
    </submittedName>
</protein>
<dbReference type="PANTHER" id="PTHR10877">
    <property type="entry name" value="POLYCYSTIN FAMILY MEMBER"/>
    <property type="match status" value="1"/>
</dbReference>
<dbReference type="Pfam" id="PF20519">
    <property type="entry name" value="Polycystin_dom"/>
    <property type="match status" value="1"/>
</dbReference>
<dbReference type="AlphaFoldDB" id="A0A814VAA7"/>
<comment type="similarity">
    <text evidence="2">Belongs to the polycystin family.</text>
</comment>
<keyword evidence="12" id="KW-1185">Reference proteome</keyword>
<dbReference type="PRINTS" id="PR01433">
    <property type="entry name" value="POLYCYSTIN2"/>
</dbReference>
<dbReference type="GO" id="GO:0050982">
    <property type="term" value="P:detection of mechanical stimulus"/>
    <property type="evidence" value="ECO:0007669"/>
    <property type="project" value="TreeGrafter"/>
</dbReference>
<dbReference type="PANTHER" id="PTHR10877:SF194">
    <property type="entry name" value="LOCATION OF VULVA DEFECTIVE 1"/>
    <property type="match status" value="1"/>
</dbReference>
<proteinExistence type="inferred from homology"/>
<evidence type="ECO:0000259" key="8">
    <source>
        <dbReference type="Pfam" id="PF08016"/>
    </source>
</evidence>
<keyword evidence="3 7" id="KW-0812">Transmembrane</keyword>
<dbReference type="Pfam" id="PF08016">
    <property type="entry name" value="PKD_channel"/>
    <property type="match status" value="1"/>
</dbReference>
<evidence type="ECO:0000256" key="5">
    <source>
        <dbReference type="ARBA" id="ARBA00023136"/>
    </source>
</evidence>